<proteinExistence type="predicted"/>
<sequence>MSNIPVQATRADLAEGARKQYEFVCREAHDWLSTIPQAIDAWEREPELKEQLAEAQEEKKKDVYADCWNKLIDETAEMHAQITELTLLNSDLSRENEAYADGMKEELVIAKTAHDSSQNDIRRLLARIERFREHIKEGEETILWLQAEVEKKKLKWLNDKVDRNKKLKEARRYARMYYQRNKVQKRNIAVLDNQSGVAADFAGLELKSAYERIEELEAEIARVAPFLAVHGFGGYEFGEFIPNEENPPSQ</sequence>
<gene>
    <name evidence="1" type="ORF">LCGC14_2274530</name>
</gene>
<comment type="caution">
    <text evidence="1">The sequence shown here is derived from an EMBL/GenBank/DDBJ whole genome shotgun (WGS) entry which is preliminary data.</text>
</comment>
<dbReference type="AlphaFoldDB" id="A0A0F9CVY7"/>
<protein>
    <submittedName>
        <fullName evidence="1">Uncharacterized protein</fullName>
    </submittedName>
</protein>
<reference evidence="1" key="1">
    <citation type="journal article" date="2015" name="Nature">
        <title>Complex archaea that bridge the gap between prokaryotes and eukaryotes.</title>
        <authorList>
            <person name="Spang A."/>
            <person name="Saw J.H."/>
            <person name="Jorgensen S.L."/>
            <person name="Zaremba-Niedzwiedzka K."/>
            <person name="Martijn J."/>
            <person name="Lind A.E."/>
            <person name="van Eijk R."/>
            <person name="Schleper C."/>
            <person name="Guy L."/>
            <person name="Ettema T.J."/>
        </authorList>
    </citation>
    <scope>NUCLEOTIDE SEQUENCE</scope>
</reference>
<accession>A0A0F9CVY7</accession>
<evidence type="ECO:0000313" key="1">
    <source>
        <dbReference type="EMBL" id="KKL53528.1"/>
    </source>
</evidence>
<organism evidence="1">
    <name type="scientific">marine sediment metagenome</name>
    <dbReference type="NCBI Taxonomy" id="412755"/>
    <lineage>
        <taxon>unclassified sequences</taxon>
        <taxon>metagenomes</taxon>
        <taxon>ecological metagenomes</taxon>
    </lineage>
</organism>
<name>A0A0F9CVY7_9ZZZZ</name>
<dbReference type="EMBL" id="LAZR01031514">
    <property type="protein sequence ID" value="KKL53528.1"/>
    <property type="molecule type" value="Genomic_DNA"/>
</dbReference>